<dbReference type="AlphaFoldDB" id="A0A8A3NZ59"/>
<proteinExistence type="predicted"/>
<name>A0A8A3NZ59_9HELO</name>
<dbReference type="Proteomes" id="UP000672032">
    <property type="component" value="Chromosome 1"/>
</dbReference>
<protein>
    <submittedName>
        <fullName evidence="1">Uncharacterized protein</fullName>
    </submittedName>
</protein>
<sequence length="167" mass="18823">MAHTGLIKSPVNPKIYPSIKAESYQYLLHSTVLPTKLRNRHEESGTWEMPGVTGPTRKLVLLKDDEEIAAMKSPKANIIITLSNFLPHLKHPQPAQQRNPCTNLDVQNPSLSPPLRDLSFILIFTPQYPLPPQYPLSAYASTSRPPNQKSYTVTFLQKECSTEECSR</sequence>
<accession>A0A8A3NZ59</accession>
<gene>
    <name evidence="1" type="ORF">DSL72_003914</name>
</gene>
<dbReference type="EMBL" id="CP063405">
    <property type="protein sequence ID" value="QSZ29400.1"/>
    <property type="molecule type" value="Genomic_DNA"/>
</dbReference>
<evidence type="ECO:0000313" key="1">
    <source>
        <dbReference type="EMBL" id="QSZ29400.1"/>
    </source>
</evidence>
<reference evidence="1" key="1">
    <citation type="submission" date="2020-10" db="EMBL/GenBank/DDBJ databases">
        <title>Genome Sequence of Monilinia vaccinii-corymbosi Sheds Light on Mummy Berry Disease Infection of Blueberry and Mating Type.</title>
        <authorList>
            <person name="Yow A.G."/>
            <person name="Zhang Y."/>
            <person name="Bansal K."/>
            <person name="Eacker S.M."/>
            <person name="Sullivan S."/>
            <person name="Liachko I."/>
            <person name="Cubeta M.A."/>
            <person name="Rollins J.A."/>
            <person name="Ashrafi H."/>
        </authorList>
    </citation>
    <scope>NUCLEOTIDE SEQUENCE</scope>
    <source>
        <strain evidence="1">RL-1</strain>
    </source>
</reference>
<keyword evidence="2" id="KW-1185">Reference proteome</keyword>
<evidence type="ECO:0000313" key="2">
    <source>
        <dbReference type="Proteomes" id="UP000672032"/>
    </source>
</evidence>
<organism evidence="1 2">
    <name type="scientific">Monilinia vaccinii-corymbosi</name>
    <dbReference type="NCBI Taxonomy" id="61207"/>
    <lineage>
        <taxon>Eukaryota</taxon>
        <taxon>Fungi</taxon>
        <taxon>Dikarya</taxon>
        <taxon>Ascomycota</taxon>
        <taxon>Pezizomycotina</taxon>
        <taxon>Leotiomycetes</taxon>
        <taxon>Helotiales</taxon>
        <taxon>Sclerotiniaceae</taxon>
        <taxon>Monilinia</taxon>
    </lineage>
</organism>